<gene>
    <name evidence="3" type="ORF">UFOPK2106_00511</name>
</gene>
<dbReference type="AlphaFoldDB" id="A0A6J6JE63"/>
<keyword evidence="1" id="KW-0547">Nucleotide-binding</keyword>
<dbReference type="CDD" id="cd02022">
    <property type="entry name" value="DPCK"/>
    <property type="match status" value="1"/>
</dbReference>
<dbReference type="NCBIfam" id="TIGR00152">
    <property type="entry name" value="dephospho-CoA kinase"/>
    <property type="match status" value="1"/>
</dbReference>
<dbReference type="PROSITE" id="PS51219">
    <property type="entry name" value="DPCK"/>
    <property type="match status" value="1"/>
</dbReference>
<evidence type="ECO:0000313" key="3">
    <source>
        <dbReference type="EMBL" id="CAB4635352.1"/>
    </source>
</evidence>
<accession>A0A6J6JE63</accession>
<sequence length="205" mass="22088">MFLVGLTGGIASGKSTISTMLAKLGAEVIDADVVAREVVEPGTPGLKEVIAEFGEEIIQPDGSLSRAALAEQVFADLAKRTKLEAILHPLIKQRTMQLIAQSKKSIVVYVVPLLVEAKVDYPFDLVITVESGVANQMQRLKDSRGLTEGEAQSRIHAQASEIQRVARADIRLDGSVSLSELEAEVSKLWELLVKKAEAKATNGKN</sequence>
<keyword evidence="2" id="KW-0067">ATP-binding</keyword>
<dbReference type="PANTHER" id="PTHR10695">
    <property type="entry name" value="DEPHOSPHO-COA KINASE-RELATED"/>
    <property type="match status" value="1"/>
</dbReference>
<dbReference type="PANTHER" id="PTHR10695:SF46">
    <property type="entry name" value="BIFUNCTIONAL COENZYME A SYNTHASE-RELATED"/>
    <property type="match status" value="1"/>
</dbReference>
<dbReference type="Gene3D" id="3.40.50.300">
    <property type="entry name" value="P-loop containing nucleotide triphosphate hydrolases"/>
    <property type="match status" value="1"/>
</dbReference>
<protein>
    <submittedName>
        <fullName evidence="3">Unannotated protein</fullName>
    </submittedName>
</protein>
<evidence type="ECO:0000256" key="1">
    <source>
        <dbReference type="ARBA" id="ARBA00022741"/>
    </source>
</evidence>
<dbReference type="NCBIfam" id="NF002879">
    <property type="entry name" value="PRK03333.1"/>
    <property type="match status" value="1"/>
</dbReference>
<dbReference type="EMBL" id="CAEZVS010000056">
    <property type="protein sequence ID" value="CAB4635352.1"/>
    <property type="molecule type" value="Genomic_DNA"/>
</dbReference>
<dbReference type="HAMAP" id="MF_00376">
    <property type="entry name" value="Dephospho_CoA_kinase"/>
    <property type="match status" value="1"/>
</dbReference>
<dbReference type="InterPro" id="IPR001977">
    <property type="entry name" value="Depp_CoAkinase"/>
</dbReference>
<name>A0A6J6JE63_9ZZZZ</name>
<reference evidence="3" key="1">
    <citation type="submission" date="2020-05" db="EMBL/GenBank/DDBJ databases">
        <authorList>
            <person name="Chiriac C."/>
            <person name="Salcher M."/>
            <person name="Ghai R."/>
            <person name="Kavagutti S V."/>
        </authorList>
    </citation>
    <scope>NUCLEOTIDE SEQUENCE</scope>
</reference>
<proteinExistence type="inferred from homology"/>
<evidence type="ECO:0000256" key="2">
    <source>
        <dbReference type="ARBA" id="ARBA00022840"/>
    </source>
</evidence>
<dbReference type="Pfam" id="PF01121">
    <property type="entry name" value="CoaE"/>
    <property type="match status" value="1"/>
</dbReference>
<dbReference type="GO" id="GO:0015937">
    <property type="term" value="P:coenzyme A biosynthetic process"/>
    <property type="evidence" value="ECO:0007669"/>
    <property type="project" value="InterPro"/>
</dbReference>
<dbReference type="InterPro" id="IPR027417">
    <property type="entry name" value="P-loop_NTPase"/>
</dbReference>
<organism evidence="3">
    <name type="scientific">freshwater metagenome</name>
    <dbReference type="NCBI Taxonomy" id="449393"/>
    <lineage>
        <taxon>unclassified sequences</taxon>
        <taxon>metagenomes</taxon>
        <taxon>ecological metagenomes</taxon>
    </lineage>
</organism>
<dbReference type="GO" id="GO:0005524">
    <property type="term" value="F:ATP binding"/>
    <property type="evidence" value="ECO:0007669"/>
    <property type="project" value="UniProtKB-KW"/>
</dbReference>
<dbReference type="SUPFAM" id="SSF52540">
    <property type="entry name" value="P-loop containing nucleoside triphosphate hydrolases"/>
    <property type="match status" value="1"/>
</dbReference>
<dbReference type="GO" id="GO:0004140">
    <property type="term" value="F:dephospho-CoA kinase activity"/>
    <property type="evidence" value="ECO:0007669"/>
    <property type="project" value="InterPro"/>
</dbReference>